<evidence type="ECO:0000256" key="1">
    <source>
        <dbReference type="SAM" id="Phobius"/>
    </source>
</evidence>
<keyword evidence="1" id="KW-1133">Transmembrane helix</keyword>
<keyword evidence="3" id="KW-1185">Reference proteome</keyword>
<evidence type="ECO:0000313" key="3">
    <source>
        <dbReference type="Proteomes" id="UP000642509"/>
    </source>
</evidence>
<sequence>MTNNPVLRPEAWTAPTLAAVAYLALLLWAVLKVIRTPHLSVLLRLGLLLLAITVPSLGAIVAAIAAR</sequence>
<protein>
    <submittedName>
        <fullName evidence="2">Uncharacterized protein</fullName>
    </submittedName>
</protein>
<evidence type="ECO:0000313" key="2">
    <source>
        <dbReference type="EMBL" id="GGO48783.1"/>
    </source>
</evidence>
<reference evidence="3" key="1">
    <citation type="journal article" date="2019" name="Int. J. Syst. Evol. Microbiol.">
        <title>The Global Catalogue of Microorganisms (GCM) 10K type strain sequencing project: providing services to taxonomists for standard genome sequencing and annotation.</title>
        <authorList>
            <consortium name="The Broad Institute Genomics Platform"/>
            <consortium name="The Broad Institute Genome Sequencing Center for Infectious Disease"/>
            <person name="Wu L."/>
            <person name="Ma J."/>
        </authorList>
    </citation>
    <scope>NUCLEOTIDE SEQUENCE [LARGE SCALE GENOMIC DNA]</scope>
    <source>
        <strain evidence="3">CGMCC 1.7064</strain>
    </source>
</reference>
<proteinExistence type="predicted"/>
<gene>
    <name evidence="2" type="ORF">GCM10010977_29180</name>
</gene>
<organism evidence="2 3">
    <name type="scientific">Citricoccus zhacaiensis</name>
    <dbReference type="NCBI Taxonomy" id="489142"/>
    <lineage>
        <taxon>Bacteria</taxon>
        <taxon>Bacillati</taxon>
        <taxon>Actinomycetota</taxon>
        <taxon>Actinomycetes</taxon>
        <taxon>Micrococcales</taxon>
        <taxon>Micrococcaceae</taxon>
        <taxon>Citricoccus</taxon>
    </lineage>
</organism>
<keyword evidence="1" id="KW-0472">Membrane</keyword>
<keyword evidence="1" id="KW-0812">Transmembrane</keyword>
<accession>A0ABQ2MD00</accession>
<feature type="transmembrane region" description="Helical" evidence="1">
    <location>
        <begin position="43"/>
        <end position="66"/>
    </location>
</feature>
<feature type="transmembrane region" description="Helical" evidence="1">
    <location>
        <begin position="12"/>
        <end position="31"/>
    </location>
</feature>
<dbReference type="Proteomes" id="UP000642509">
    <property type="component" value="Unassembled WGS sequence"/>
</dbReference>
<dbReference type="EMBL" id="BMLQ01000010">
    <property type="protein sequence ID" value="GGO48783.1"/>
    <property type="molecule type" value="Genomic_DNA"/>
</dbReference>
<name>A0ABQ2MD00_9MICC</name>
<comment type="caution">
    <text evidence="2">The sequence shown here is derived from an EMBL/GenBank/DDBJ whole genome shotgun (WGS) entry which is preliminary data.</text>
</comment>